<name>F8P3Y7_SERL9</name>
<dbReference type="PANTHER" id="PTHR12891:SF0">
    <property type="entry name" value="MMS19 NUCLEOTIDE EXCISION REPAIR PROTEIN HOMOLOG"/>
    <property type="match status" value="1"/>
</dbReference>
<dbReference type="HOGENOM" id="CLU_005943_1_0_1"/>
<dbReference type="EMBL" id="GL945437">
    <property type="protein sequence ID" value="EGO22236.1"/>
    <property type="molecule type" value="Genomic_DNA"/>
</dbReference>
<dbReference type="InterPro" id="IPR039920">
    <property type="entry name" value="MMS19"/>
</dbReference>
<dbReference type="AlphaFoldDB" id="F8P3Y7"/>
<comment type="similarity">
    <text evidence="2 5">Belongs to the MET18/MMS19 family.</text>
</comment>
<reference evidence="8" key="1">
    <citation type="submission" date="2011-04" db="EMBL/GenBank/DDBJ databases">
        <title>Evolution of plant cell wall degrading machinery underlies the functional diversity of forest fungi.</title>
        <authorList>
            <consortium name="US DOE Joint Genome Institute (JGI-PGF)"/>
            <person name="Eastwood D.C."/>
            <person name="Floudas D."/>
            <person name="Binder M."/>
            <person name="Majcherczyk A."/>
            <person name="Schneider P."/>
            <person name="Aerts A."/>
            <person name="Asiegbu F.O."/>
            <person name="Baker S.E."/>
            <person name="Barry K."/>
            <person name="Bendiksby M."/>
            <person name="Blumentritt M."/>
            <person name="Coutinho P.M."/>
            <person name="Cullen D."/>
            <person name="Cullen D."/>
            <person name="Gathman A."/>
            <person name="Goodell B."/>
            <person name="Henrissat B."/>
            <person name="Ihrmark K."/>
            <person name="Kauserud H."/>
            <person name="Kohler A."/>
            <person name="LaButti K."/>
            <person name="Lapidus A."/>
            <person name="Lavin J.L."/>
            <person name="Lee Y.-H."/>
            <person name="Lindquist E."/>
            <person name="Lilly W."/>
            <person name="Lucas S."/>
            <person name="Morin E."/>
            <person name="Murat C."/>
            <person name="Oguiza J.A."/>
            <person name="Park J."/>
            <person name="Pisabarro A.G."/>
            <person name="Riley R."/>
            <person name="Rosling A."/>
            <person name="Salamov A."/>
            <person name="Schmidt O."/>
            <person name="Schmutz J."/>
            <person name="Skrede I."/>
            <person name="Stenlid J."/>
            <person name="Wiebenga A."/>
            <person name="Xie X."/>
            <person name="Kues U."/>
            <person name="Hibbett D.S."/>
            <person name="Hoffmeister D."/>
            <person name="Hogberg N."/>
            <person name="Martin F."/>
            <person name="Grigoriev I.V."/>
            <person name="Watkinson S.C."/>
        </authorList>
    </citation>
    <scope>NUCLEOTIDE SEQUENCE</scope>
    <source>
        <strain evidence="8">S7.9</strain>
    </source>
</reference>
<dbReference type="KEGG" id="sla:SERLADRAFT_362598"/>
<sequence>MVSEKDQEVEEVVSGISNGQIALLDIVKALGEYLTSEEDSLRTKGVNFLSSVVGTYPPDKLNRQAVRVLVAFYRSKLEDTETITPALKGLSFLVKSPACNSTDALDILSSIFAHVKMNVLVQSTRFFVFSVVDTLLANHRDALKDMGKPFFSGYIGLAEGEKDPRNLLIAFTIARVLLTEFDLHGQEEDFFNITFCYFPITFRPPPNDPYSISTDDLRRALRGCLSATRTFGPLGIPLFLEKLTAGSPTTKRDTMQTMSYCLPSYGADVARSWALKMWSSLKLEIFQPTDPLTEKEALEALQAVIRVIYGNDVDGDGEGESESIQGLAKQICEECLRILREPEKSQAKPAIKVICSFIVTTPTVSRYTVSRTLTHLVNLFNNPDERSNRPAVTALLSDVLAAAQDSKKTASASNFEINTPLMSSKDGLLAVLSVALKTPASCRPALCGLKNMVLLDLLTDEELGFVVLNANDLLQSDSNEFDDTSDDTLDLLSTISAIASHHVKEQTLPLLFSSLPDQAPPRAANAERVKNWRTLSALTKLCSQQELFEILVIRLSTKLDLICTSQVTPKEGDADQETVTAYAHSILTAIVNTLTVKVNGQHADVAKYVDRLLPRIYNLFVYAALVNAETSFMSDPRVIRVAARVISLIVETLTPQRQERFASAVFSAYLTGDVKAVAEGHQPIPAVPKFEPFSPEANELQRNTVFLLSAGITPLRKEVPIPVPDLSAFLDKLIAWNISSSTLLQKEAAWHIVSSIVNKRSEDVSPFLDSQLNQHWSVAIENREIPSDLRRHTLISWTWISKALLIRNHPRVDNFIDCLFSLFVDEAINWDAGRAIGELCGGDQLLSKRNHCVVRILYAQKFFVRILPRLIESAKASEASPSQVASLVAITYLLKSVPKEVYIGELSSLMPLLIRCLDLPDPDVRSNVINCLDAVLEGTSKDVEAVSEYASTIVSTVLKNCMRDQMPDFKVRVAALRYLGRLPEVVRYDILHPYKPTVLKELAKVLDDPKRSVRKEAVDARTSWFKYNG</sequence>
<dbReference type="GO" id="GO:0005634">
    <property type="term" value="C:nucleus"/>
    <property type="evidence" value="ECO:0007669"/>
    <property type="project" value="UniProtKB-SubCell"/>
</dbReference>
<dbReference type="OrthoDB" id="342900at2759"/>
<comment type="function">
    <text evidence="5">Key component of the cytosolic iron-sulfur protein assembly (CIA) complex, a multiprotein complex that mediates the incorporation of iron-sulfur cluster into apoproteins specifically involved in DNA metabolism and genomic integrity. In the CIA complex, MMS19 acts as an adapter between early-acting CIA components and a subset of cellular target iron-sulfur proteins.</text>
</comment>
<keyword evidence="5" id="KW-0234">DNA repair</keyword>
<evidence type="ECO:0000256" key="1">
    <source>
        <dbReference type="ARBA" id="ARBA00004123"/>
    </source>
</evidence>
<dbReference type="RefSeq" id="XP_007320774.1">
    <property type="nucleotide sequence ID" value="XM_007320712.1"/>
</dbReference>
<proteinExistence type="inferred from homology"/>
<accession>F8P3Y7</accession>
<comment type="subcellular location">
    <subcellularLocation>
        <location evidence="1 5">Nucleus</location>
    </subcellularLocation>
</comment>
<dbReference type="GO" id="GO:0016226">
    <property type="term" value="P:iron-sulfur cluster assembly"/>
    <property type="evidence" value="ECO:0007669"/>
    <property type="project" value="UniProtKB-UniRule"/>
</dbReference>
<dbReference type="GO" id="GO:0006281">
    <property type="term" value="P:DNA repair"/>
    <property type="evidence" value="ECO:0007669"/>
    <property type="project" value="UniProtKB-UniRule"/>
</dbReference>
<feature type="domain" description="MMS19 C-terminal" evidence="6">
    <location>
        <begin position="534"/>
        <end position="983"/>
    </location>
</feature>
<evidence type="ECO:0000259" key="7">
    <source>
        <dbReference type="Pfam" id="PF14500"/>
    </source>
</evidence>
<dbReference type="GO" id="GO:0097361">
    <property type="term" value="C:cytosolic [4Fe-4S] assembly targeting complex"/>
    <property type="evidence" value="ECO:0007669"/>
    <property type="project" value="UniProtKB-UniRule"/>
</dbReference>
<evidence type="ECO:0000259" key="6">
    <source>
        <dbReference type="Pfam" id="PF12460"/>
    </source>
</evidence>
<dbReference type="InterPro" id="IPR024687">
    <property type="entry name" value="MMS19_C"/>
</dbReference>
<protein>
    <recommendedName>
        <fullName evidence="5">MMS19 nucleotide excision repair protein</fullName>
    </recommendedName>
</protein>
<dbReference type="Pfam" id="PF12460">
    <property type="entry name" value="MMS19_C"/>
    <property type="match status" value="1"/>
</dbReference>
<dbReference type="InterPro" id="IPR011989">
    <property type="entry name" value="ARM-like"/>
</dbReference>
<evidence type="ECO:0000256" key="3">
    <source>
        <dbReference type="ARBA" id="ARBA00022737"/>
    </source>
</evidence>
<feature type="domain" description="MMS19 N-terminal" evidence="7">
    <location>
        <begin position="27"/>
        <end position="287"/>
    </location>
</feature>
<organism>
    <name type="scientific">Serpula lacrymans var. lacrymans (strain S7.9)</name>
    <name type="common">Dry rot fungus</name>
    <dbReference type="NCBI Taxonomy" id="578457"/>
    <lineage>
        <taxon>Eukaryota</taxon>
        <taxon>Fungi</taxon>
        <taxon>Dikarya</taxon>
        <taxon>Basidiomycota</taxon>
        <taxon>Agaricomycotina</taxon>
        <taxon>Agaricomycetes</taxon>
        <taxon>Agaricomycetidae</taxon>
        <taxon>Boletales</taxon>
        <taxon>Coniophorineae</taxon>
        <taxon>Serpulaceae</taxon>
        <taxon>Serpula</taxon>
    </lineage>
</organism>
<dbReference type="InterPro" id="IPR029240">
    <property type="entry name" value="MMS19_N"/>
</dbReference>
<keyword evidence="3" id="KW-0677">Repeat</keyword>
<dbReference type="PANTHER" id="PTHR12891">
    <property type="entry name" value="DNA REPAIR/TRANSCRIPTION PROTEIN MET18/MMS19"/>
    <property type="match status" value="1"/>
</dbReference>
<evidence type="ECO:0000313" key="8">
    <source>
        <dbReference type="EMBL" id="EGO22236.1"/>
    </source>
</evidence>
<evidence type="ECO:0000256" key="4">
    <source>
        <dbReference type="ARBA" id="ARBA00023242"/>
    </source>
</evidence>
<dbReference type="InterPro" id="IPR016024">
    <property type="entry name" value="ARM-type_fold"/>
</dbReference>
<dbReference type="Gene3D" id="1.25.10.10">
    <property type="entry name" value="Leucine-rich Repeat Variant"/>
    <property type="match status" value="2"/>
</dbReference>
<dbReference type="GeneID" id="18809934"/>
<gene>
    <name evidence="8" type="ORF">SERLADRAFT_362598</name>
</gene>
<dbReference type="Proteomes" id="UP000008064">
    <property type="component" value="Unassembled WGS sequence"/>
</dbReference>
<dbReference type="Pfam" id="PF14500">
    <property type="entry name" value="MMS19_N"/>
    <property type="match status" value="1"/>
</dbReference>
<evidence type="ECO:0000256" key="2">
    <source>
        <dbReference type="ARBA" id="ARBA00009340"/>
    </source>
</evidence>
<evidence type="ECO:0000256" key="5">
    <source>
        <dbReference type="RuleBase" id="RU367072"/>
    </source>
</evidence>
<dbReference type="GO" id="GO:0051604">
    <property type="term" value="P:protein maturation"/>
    <property type="evidence" value="ECO:0007669"/>
    <property type="project" value="UniProtKB-UniRule"/>
</dbReference>
<keyword evidence="5" id="KW-0227">DNA damage</keyword>
<keyword evidence="4 5" id="KW-0539">Nucleus</keyword>
<dbReference type="SUPFAM" id="SSF48371">
    <property type="entry name" value="ARM repeat"/>
    <property type="match status" value="1"/>
</dbReference>